<reference evidence="2 3" key="1">
    <citation type="journal article" date="2014" name="Antonie Van Leeuwenhoek">
        <title>Hyphomonas beringensis sp. nov. and Hyphomonas chukchiensis sp. nov., isolated from surface seawater of the Bering Sea and Chukchi Sea.</title>
        <authorList>
            <person name="Li C."/>
            <person name="Lai Q."/>
            <person name="Li G."/>
            <person name="Dong C."/>
            <person name="Wang J."/>
            <person name="Liao Y."/>
            <person name="Shao Z."/>
        </authorList>
    </citation>
    <scope>NUCLEOTIDE SEQUENCE [LARGE SCALE GENOMIC DNA]</scope>
    <source>
        <strain evidence="2 3">PS728</strain>
    </source>
</reference>
<dbReference type="PATRIC" id="fig|1280954.3.peg.2346"/>
<sequence>MDYAPRPLKLKTAHDGLIGRTRRFVLSLVAEIEERLPPGEGAIIPAALIRRLMRNWLIPAEAAMRRAILLIAASLPLPPLAALIPAAASAPAPPQASPRKPPEGGARKSSRTPVFSMKEPQRRSKADDTAADQLRRSLLQAAAMDRPCRPLAPLRPLRSPTEEAARLQERFLCRLDALAFAMGNPEREAERFLRRQEKEAEKHRQIGALPPLPISFQRPSGLGEETDPQFISLLIDLNAAVAPLFPAHPNTS</sequence>
<name>A0A062VJJ2_9PROT</name>
<feature type="region of interest" description="Disordered" evidence="1">
    <location>
        <begin position="88"/>
        <end position="130"/>
    </location>
</feature>
<protein>
    <submittedName>
        <fullName evidence="2">Uncharacterized protein</fullName>
    </submittedName>
</protein>
<keyword evidence="3" id="KW-1185">Reference proteome</keyword>
<comment type="caution">
    <text evidence="2">The sequence shown here is derived from an EMBL/GenBank/DDBJ whole genome shotgun (WGS) entry which is preliminary data.</text>
</comment>
<dbReference type="RefSeq" id="WP_035598749.1">
    <property type="nucleotide sequence ID" value="NZ_ARYM01000012.1"/>
</dbReference>
<evidence type="ECO:0000313" key="2">
    <source>
        <dbReference type="EMBL" id="KCZ98241.1"/>
    </source>
</evidence>
<organism evidence="2 3">
    <name type="scientific">Hyphomonas polymorpha PS728</name>
    <dbReference type="NCBI Taxonomy" id="1280954"/>
    <lineage>
        <taxon>Bacteria</taxon>
        <taxon>Pseudomonadati</taxon>
        <taxon>Pseudomonadota</taxon>
        <taxon>Alphaproteobacteria</taxon>
        <taxon>Hyphomonadales</taxon>
        <taxon>Hyphomonadaceae</taxon>
        <taxon>Hyphomonas</taxon>
    </lineage>
</organism>
<evidence type="ECO:0000313" key="3">
    <source>
        <dbReference type="Proteomes" id="UP000027100"/>
    </source>
</evidence>
<feature type="compositionally biased region" description="Basic and acidic residues" evidence="1">
    <location>
        <begin position="119"/>
        <end position="128"/>
    </location>
</feature>
<dbReference type="Proteomes" id="UP000027100">
    <property type="component" value="Unassembled WGS sequence"/>
</dbReference>
<dbReference type="EMBL" id="ARYM01000012">
    <property type="protein sequence ID" value="KCZ98241.1"/>
    <property type="molecule type" value="Genomic_DNA"/>
</dbReference>
<evidence type="ECO:0000256" key="1">
    <source>
        <dbReference type="SAM" id="MobiDB-lite"/>
    </source>
</evidence>
<dbReference type="AlphaFoldDB" id="A0A062VJJ2"/>
<accession>A0A062VJJ2</accession>
<proteinExistence type="predicted"/>
<gene>
    <name evidence="2" type="ORF">HPO_11579</name>
</gene>